<dbReference type="PANTHER" id="PTHR34187">
    <property type="entry name" value="FGR18P"/>
    <property type="match status" value="1"/>
</dbReference>
<feature type="domain" description="DUF202" evidence="7">
    <location>
        <begin position="21"/>
        <end position="92"/>
    </location>
</feature>
<keyword evidence="5 6" id="KW-0472">Membrane</keyword>
<dbReference type="InterPro" id="IPR052053">
    <property type="entry name" value="IM_YidH-like"/>
</dbReference>
<sequence length="130" mass="14999">MENHPLNHAEIEMKQLKYAQQHLANERTYLAWIRTAISILGVAFLATSLHFAIGTVRNFWVDFLSAIIGLLACLFGILIIITATFNYSAKRKQIVNEEFVPSNRHIMWISYFLIILILLVIIYFLMISLS</sequence>
<keyword evidence="3 6" id="KW-0812">Transmembrane</keyword>
<gene>
    <name evidence="8" type="ORF">LYSIN_01127</name>
</gene>
<evidence type="ECO:0000256" key="3">
    <source>
        <dbReference type="ARBA" id="ARBA00022692"/>
    </source>
</evidence>
<evidence type="ECO:0000256" key="2">
    <source>
        <dbReference type="ARBA" id="ARBA00022475"/>
    </source>
</evidence>
<keyword evidence="9" id="KW-1185">Reference proteome</keyword>
<evidence type="ECO:0000313" key="9">
    <source>
        <dbReference type="Proteomes" id="UP000237319"/>
    </source>
</evidence>
<name>A0A2S5CZV8_LYSSH</name>
<dbReference type="EMBL" id="PGLV01000001">
    <property type="protein sequence ID" value="POZ56344.1"/>
    <property type="molecule type" value="Genomic_DNA"/>
</dbReference>
<feature type="transmembrane region" description="Helical" evidence="6">
    <location>
        <begin position="106"/>
        <end position="127"/>
    </location>
</feature>
<reference evidence="8 9" key="1">
    <citation type="submission" date="2017-11" db="EMBL/GenBank/DDBJ databases">
        <title>Genome sequence of Lysinibacillus sphaericus, a lignin-degrading bacteria isolated from municipal solid waste soil.</title>
        <authorList>
            <person name="Persinoti G.F."/>
            <person name="Paixao D.A."/>
            <person name="Bugg T.D."/>
            <person name="Squina F.M."/>
        </authorList>
    </citation>
    <scope>NUCLEOTIDE SEQUENCE [LARGE SCALE GENOMIC DNA]</scope>
    <source>
        <strain evidence="8 9">A1</strain>
    </source>
</reference>
<keyword evidence="2" id="KW-1003">Cell membrane</keyword>
<evidence type="ECO:0000259" key="7">
    <source>
        <dbReference type="Pfam" id="PF02656"/>
    </source>
</evidence>
<protein>
    <recommendedName>
        <fullName evidence="7">DUF202 domain-containing protein</fullName>
    </recommendedName>
</protein>
<organism evidence="8 9">
    <name type="scientific">Lysinibacillus sphaericus</name>
    <name type="common">Bacillus sphaericus</name>
    <dbReference type="NCBI Taxonomy" id="1421"/>
    <lineage>
        <taxon>Bacteria</taxon>
        <taxon>Bacillati</taxon>
        <taxon>Bacillota</taxon>
        <taxon>Bacilli</taxon>
        <taxon>Bacillales</taxon>
        <taxon>Bacillaceae</taxon>
        <taxon>Lysinibacillus</taxon>
    </lineage>
</organism>
<evidence type="ECO:0000256" key="1">
    <source>
        <dbReference type="ARBA" id="ARBA00004651"/>
    </source>
</evidence>
<dbReference type="Pfam" id="PF02656">
    <property type="entry name" value="DUF202"/>
    <property type="match status" value="1"/>
</dbReference>
<dbReference type="AlphaFoldDB" id="A0A2S5CZV8"/>
<comment type="subcellular location">
    <subcellularLocation>
        <location evidence="1">Cell membrane</location>
        <topology evidence="1">Multi-pass membrane protein</topology>
    </subcellularLocation>
</comment>
<dbReference type="Proteomes" id="UP000237319">
    <property type="component" value="Unassembled WGS sequence"/>
</dbReference>
<feature type="transmembrane region" description="Helical" evidence="6">
    <location>
        <begin position="59"/>
        <end position="85"/>
    </location>
</feature>
<evidence type="ECO:0000256" key="4">
    <source>
        <dbReference type="ARBA" id="ARBA00022989"/>
    </source>
</evidence>
<keyword evidence="4 6" id="KW-1133">Transmembrane helix</keyword>
<proteinExistence type="predicted"/>
<evidence type="ECO:0000256" key="6">
    <source>
        <dbReference type="SAM" id="Phobius"/>
    </source>
</evidence>
<dbReference type="PANTHER" id="PTHR34187:SF2">
    <property type="entry name" value="DUF202 DOMAIN-CONTAINING PROTEIN"/>
    <property type="match status" value="1"/>
</dbReference>
<feature type="transmembrane region" description="Helical" evidence="6">
    <location>
        <begin position="31"/>
        <end position="53"/>
    </location>
</feature>
<comment type="caution">
    <text evidence="8">The sequence shown here is derived from an EMBL/GenBank/DDBJ whole genome shotgun (WGS) entry which is preliminary data.</text>
</comment>
<evidence type="ECO:0000256" key="5">
    <source>
        <dbReference type="ARBA" id="ARBA00023136"/>
    </source>
</evidence>
<dbReference type="InterPro" id="IPR003807">
    <property type="entry name" value="DUF202"/>
</dbReference>
<dbReference type="GO" id="GO:0005886">
    <property type="term" value="C:plasma membrane"/>
    <property type="evidence" value="ECO:0007669"/>
    <property type="project" value="UniProtKB-SubCell"/>
</dbReference>
<dbReference type="RefSeq" id="WP_258040997.1">
    <property type="nucleotide sequence ID" value="NZ_PGLV01000001.1"/>
</dbReference>
<accession>A0A2S5CZV8</accession>
<evidence type="ECO:0000313" key="8">
    <source>
        <dbReference type="EMBL" id="POZ56344.1"/>
    </source>
</evidence>